<keyword evidence="1" id="KW-0812">Transmembrane</keyword>
<keyword evidence="3" id="KW-1185">Reference proteome</keyword>
<keyword evidence="1" id="KW-0472">Membrane</keyword>
<feature type="transmembrane region" description="Helical" evidence="1">
    <location>
        <begin position="21"/>
        <end position="40"/>
    </location>
</feature>
<evidence type="ECO:0000256" key="1">
    <source>
        <dbReference type="SAM" id="Phobius"/>
    </source>
</evidence>
<keyword evidence="1" id="KW-1133">Transmembrane helix</keyword>
<dbReference type="Proteomes" id="UP000298324">
    <property type="component" value="Unassembled WGS sequence"/>
</dbReference>
<evidence type="ECO:0000313" key="2">
    <source>
        <dbReference type="EMBL" id="TEB08152.1"/>
    </source>
</evidence>
<gene>
    <name evidence="2" type="ORF">Psch_01707</name>
</gene>
<dbReference type="RefSeq" id="WP_190239868.1">
    <property type="nucleotide sequence ID" value="NZ_QFGA01000001.1"/>
</dbReference>
<sequence length="192" mass="21424">MRAKREKRLKLNIRLKQLYYCFIYLFIVSLVVTGVSFSRFSSVINNTGAENSSDPGSGSTTPDIEFSTWAIDYEAATFYFNDMAPGDTKTIAIWISNKNSSGTVSGYNQDVTLELKTTGNLPLNYTLQKEGGAAVAFNRLGNRYVSESQSFTANVEETKAYVLTVSWPGGSNHYRYRNEIDYIVLKLTAVQA</sequence>
<accession>A0A4Y7RHI2</accession>
<reference evidence="2 3" key="1">
    <citation type="journal article" date="2018" name="Environ. Microbiol.">
        <title>Novel energy conservation strategies and behaviour of Pelotomaculum schinkii driving syntrophic propionate catabolism.</title>
        <authorList>
            <person name="Hidalgo-Ahumada C.A.P."/>
            <person name="Nobu M.K."/>
            <person name="Narihiro T."/>
            <person name="Tamaki H."/>
            <person name="Liu W.T."/>
            <person name="Kamagata Y."/>
            <person name="Stams A.J.M."/>
            <person name="Imachi H."/>
            <person name="Sousa D.Z."/>
        </authorList>
    </citation>
    <scope>NUCLEOTIDE SEQUENCE [LARGE SCALE GENOMIC DNA]</scope>
    <source>
        <strain evidence="2 3">HH</strain>
    </source>
</reference>
<evidence type="ECO:0000313" key="3">
    <source>
        <dbReference type="Proteomes" id="UP000298324"/>
    </source>
</evidence>
<protein>
    <submittedName>
        <fullName evidence="2">Uncharacterized protein</fullName>
    </submittedName>
</protein>
<dbReference type="EMBL" id="QFGA01000001">
    <property type="protein sequence ID" value="TEB08152.1"/>
    <property type="molecule type" value="Genomic_DNA"/>
</dbReference>
<organism evidence="2 3">
    <name type="scientific">Pelotomaculum schinkii</name>
    <dbReference type="NCBI Taxonomy" id="78350"/>
    <lineage>
        <taxon>Bacteria</taxon>
        <taxon>Bacillati</taxon>
        <taxon>Bacillota</taxon>
        <taxon>Clostridia</taxon>
        <taxon>Eubacteriales</taxon>
        <taxon>Desulfotomaculaceae</taxon>
        <taxon>Pelotomaculum</taxon>
    </lineage>
</organism>
<dbReference type="AlphaFoldDB" id="A0A4Y7RHI2"/>
<name>A0A4Y7RHI2_9FIRM</name>
<comment type="caution">
    <text evidence="2">The sequence shown here is derived from an EMBL/GenBank/DDBJ whole genome shotgun (WGS) entry which is preliminary data.</text>
</comment>
<proteinExistence type="predicted"/>